<gene>
    <name evidence="1" type="ORF">OP10G_1243</name>
</gene>
<dbReference type="RefSeq" id="WP_025226763.1">
    <property type="nucleotide sequence ID" value="NZ_CP007139.1"/>
</dbReference>
<dbReference type="KEGG" id="fgi:OP10G_1243"/>
<protein>
    <submittedName>
        <fullName evidence="1">Uncharacterized protein</fullName>
    </submittedName>
</protein>
<evidence type="ECO:0000313" key="2">
    <source>
        <dbReference type="Proteomes" id="UP000027982"/>
    </source>
</evidence>
<dbReference type="AlphaFoldDB" id="A0A068NMD4"/>
<dbReference type="HOGENOM" id="CLU_735189_0_0_0"/>
<proteinExistence type="predicted"/>
<dbReference type="STRING" id="661478.OP10G_1243"/>
<sequence>MLSIACVWALLGQMRSTERLTYGELRALVPVDLRPVAGDPAAWNLLVQIKNLATTPPHEPFDPVAPTQVSDLLVEWNGKRGPDLVRRSRERLTLEAPKMDLVERALRAGSWAAPHGPDKKYPVFSDLELEESSVLVALKNTTNLFVLRSLVAAEEGDGAGAVQGLNTARSIGERLSAGGGTVINCLVGFASLAIANDATRRLANHPALTASQRASLARSMPVFDGFAALRASCLGEFDRMILTFIGSIPSMYEKKPAPWIRAVLQGHPKPLDIRATLGKAVEVWRAQLEHMKHPDRATPDPRALILEYSSSIPSALRGNVWDSPTAPKNLPVHKMHDRLMKVSNPVGRARLHALLESSVLDGDEQPLLTAAKRNKASERLTGLILAANAYHLRTGKWPAKLTDLGPEDGIDKPLLDPFSNEPFKFDPARLLVWSVAPPGYSALVAPLSFSVVTGIVSK</sequence>
<dbReference type="Proteomes" id="UP000027982">
    <property type="component" value="Chromosome"/>
</dbReference>
<accession>A0A068NMD4</accession>
<reference evidence="1 2" key="1">
    <citation type="journal article" date="2014" name="PLoS ONE">
        <title>The first complete genome sequence of the class fimbriimonadia in the phylum armatimonadetes.</title>
        <authorList>
            <person name="Hu Z.Y."/>
            <person name="Wang Y.Z."/>
            <person name="Im W.T."/>
            <person name="Wang S.Y."/>
            <person name="Zhao G.P."/>
            <person name="Zheng H.J."/>
            <person name="Quan Z.X."/>
        </authorList>
    </citation>
    <scope>NUCLEOTIDE SEQUENCE [LARGE SCALE GENOMIC DNA]</scope>
    <source>
        <strain evidence="1">Gsoil 348</strain>
    </source>
</reference>
<evidence type="ECO:0000313" key="1">
    <source>
        <dbReference type="EMBL" id="AIE84611.1"/>
    </source>
</evidence>
<dbReference type="EMBL" id="CP007139">
    <property type="protein sequence ID" value="AIE84611.1"/>
    <property type="molecule type" value="Genomic_DNA"/>
</dbReference>
<organism evidence="1 2">
    <name type="scientific">Fimbriimonas ginsengisoli Gsoil 348</name>
    <dbReference type="NCBI Taxonomy" id="661478"/>
    <lineage>
        <taxon>Bacteria</taxon>
        <taxon>Bacillati</taxon>
        <taxon>Armatimonadota</taxon>
        <taxon>Fimbriimonadia</taxon>
        <taxon>Fimbriimonadales</taxon>
        <taxon>Fimbriimonadaceae</taxon>
        <taxon>Fimbriimonas</taxon>
    </lineage>
</organism>
<name>A0A068NMD4_FIMGI</name>
<keyword evidence="2" id="KW-1185">Reference proteome</keyword>